<dbReference type="InterPro" id="IPR050866">
    <property type="entry name" value="CNG_cation_channel"/>
</dbReference>
<keyword evidence="3" id="KW-0812">Transmembrane</keyword>
<keyword evidence="4" id="KW-1133">Transmembrane helix</keyword>
<evidence type="ECO:0000256" key="8">
    <source>
        <dbReference type="ARBA" id="ARBA00023303"/>
    </source>
</evidence>
<comment type="caution">
    <text evidence="11">The sequence shown here is derived from an EMBL/GenBank/DDBJ whole genome shotgun (WGS) entry which is preliminary data.</text>
</comment>
<dbReference type="InterPro" id="IPR018488">
    <property type="entry name" value="cNMP-bd_CS"/>
</dbReference>
<dbReference type="GO" id="GO:0016020">
    <property type="term" value="C:membrane"/>
    <property type="evidence" value="ECO:0007669"/>
    <property type="project" value="UniProtKB-SubCell"/>
</dbReference>
<dbReference type="AlphaFoldDB" id="A0A1Y2HF41"/>
<feature type="compositionally biased region" description="Low complexity" evidence="9">
    <location>
        <begin position="282"/>
        <end position="292"/>
    </location>
</feature>
<evidence type="ECO:0000256" key="3">
    <source>
        <dbReference type="ARBA" id="ARBA00022692"/>
    </source>
</evidence>
<evidence type="ECO:0000256" key="1">
    <source>
        <dbReference type="ARBA" id="ARBA00004141"/>
    </source>
</evidence>
<proteinExistence type="predicted"/>
<keyword evidence="6" id="KW-0472">Membrane</keyword>
<feature type="region of interest" description="Disordered" evidence="9">
    <location>
        <begin position="279"/>
        <end position="324"/>
    </location>
</feature>
<evidence type="ECO:0000256" key="5">
    <source>
        <dbReference type="ARBA" id="ARBA00023065"/>
    </source>
</evidence>
<feature type="region of interest" description="Disordered" evidence="9">
    <location>
        <begin position="151"/>
        <end position="174"/>
    </location>
</feature>
<reference evidence="11 12" key="1">
    <citation type="submission" date="2016-07" db="EMBL/GenBank/DDBJ databases">
        <title>Pervasive Adenine N6-methylation of Active Genes in Fungi.</title>
        <authorList>
            <consortium name="DOE Joint Genome Institute"/>
            <person name="Mondo S.J."/>
            <person name="Dannebaum R.O."/>
            <person name="Kuo R.C."/>
            <person name="Labutti K."/>
            <person name="Haridas S."/>
            <person name="Kuo A."/>
            <person name="Salamov A."/>
            <person name="Ahrendt S.R."/>
            <person name="Lipzen A."/>
            <person name="Sullivan W."/>
            <person name="Andreopoulos W.B."/>
            <person name="Clum A."/>
            <person name="Lindquist E."/>
            <person name="Daum C."/>
            <person name="Ramamoorthy G.K."/>
            <person name="Gryganskyi A."/>
            <person name="Culley D."/>
            <person name="Magnuson J.K."/>
            <person name="James T.Y."/>
            <person name="O'Malley M.A."/>
            <person name="Stajich J.E."/>
            <person name="Spatafora J.W."/>
            <person name="Visel A."/>
            <person name="Grigoriev I.V."/>
        </authorList>
    </citation>
    <scope>NUCLEOTIDE SEQUENCE [LARGE SCALE GENOMIC DNA]</scope>
    <source>
        <strain evidence="11 12">PL171</strain>
    </source>
</reference>
<dbReference type="InterPro" id="IPR000595">
    <property type="entry name" value="cNMP-bd_dom"/>
</dbReference>
<feature type="domain" description="Cyclic nucleotide-binding" evidence="10">
    <location>
        <begin position="32"/>
        <end position="133"/>
    </location>
</feature>
<dbReference type="STRING" id="765915.A0A1Y2HF41"/>
<keyword evidence="5" id="KW-0406">Ion transport</keyword>
<dbReference type="Gene3D" id="2.60.120.10">
    <property type="entry name" value="Jelly Rolls"/>
    <property type="match status" value="1"/>
</dbReference>
<evidence type="ECO:0000256" key="4">
    <source>
        <dbReference type="ARBA" id="ARBA00022989"/>
    </source>
</evidence>
<evidence type="ECO:0000313" key="11">
    <source>
        <dbReference type="EMBL" id="ORZ32511.1"/>
    </source>
</evidence>
<dbReference type="OrthoDB" id="421226at2759"/>
<comment type="subcellular location">
    <subcellularLocation>
        <location evidence="1">Membrane</location>
        <topology evidence="1">Multi-pass membrane protein</topology>
    </subcellularLocation>
</comment>
<gene>
    <name evidence="11" type="ORF">BCR44DRAFT_282122</name>
</gene>
<keyword evidence="12" id="KW-1185">Reference proteome</keyword>
<dbReference type="GO" id="GO:0044877">
    <property type="term" value="F:protein-containing complex binding"/>
    <property type="evidence" value="ECO:0007669"/>
    <property type="project" value="TreeGrafter"/>
</dbReference>
<evidence type="ECO:0000256" key="7">
    <source>
        <dbReference type="ARBA" id="ARBA00023286"/>
    </source>
</evidence>
<name>A0A1Y2HF41_9FUNG</name>
<dbReference type="SMART" id="SM00100">
    <property type="entry name" value="cNMP"/>
    <property type="match status" value="1"/>
</dbReference>
<dbReference type="InterPro" id="IPR014710">
    <property type="entry name" value="RmlC-like_jellyroll"/>
</dbReference>
<evidence type="ECO:0000313" key="12">
    <source>
        <dbReference type="Proteomes" id="UP000193411"/>
    </source>
</evidence>
<dbReference type="CDD" id="cd00038">
    <property type="entry name" value="CAP_ED"/>
    <property type="match status" value="1"/>
</dbReference>
<dbReference type="SUPFAM" id="SSF51206">
    <property type="entry name" value="cAMP-binding domain-like"/>
    <property type="match status" value="1"/>
</dbReference>
<accession>A0A1Y2HF41</accession>
<dbReference type="PROSITE" id="PS50042">
    <property type="entry name" value="CNMP_BINDING_3"/>
    <property type="match status" value="1"/>
</dbReference>
<dbReference type="Pfam" id="PF00027">
    <property type="entry name" value="cNMP_binding"/>
    <property type="match status" value="1"/>
</dbReference>
<protein>
    <submittedName>
        <fullName evidence="11">Cyclic nucleotide-binding-like protein</fullName>
    </submittedName>
</protein>
<keyword evidence="2" id="KW-0813">Transport</keyword>
<evidence type="ECO:0000256" key="2">
    <source>
        <dbReference type="ARBA" id="ARBA00022448"/>
    </source>
</evidence>
<dbReference type="InterPro" id="IPR018490">
    <property type="entry name" value="cNMP-bd_dom_sf"/>
</dbReference>
<dbReference type="Proteomes" id="UP000193411">
    <property type="component" value="Unassembled WGS sequence"/>
</dbReference>
<dbReference type="EMBL" id="MCFL01000045">
    <property type="protein sequence ID" value="ORZ32511.1"/>
    <property type="molecule type" value="Genomic_DNA"/>
</dbReference>
<evidence type="ECO:0000256" key="9">
    <source>
        <dbReference type="SAM" id="MobiDB-lite"/>
    </source>
</evidence>
<evidence type="ECO:0000256" key="6">
    <source>
        <dbReference type="ARBA" id="ARBA00023136"/>
    </source>
</evidence>
<keyword evidence="7" id="KW-1071">Ligand-gated ion channel</keyword>
<dbReference type="PANTHER" id="PTHR45638">
    <property type="entry name" value="CYCLIC NUCLEOTIDE-GATED CATION CHANNEL SUBUNIT A"/>
    <property type="match status" value="1"/>
</dbReference>
<organism evidence="11 12">
    <name type="scientific">Catenaria anguillulae PL171</name>
    <dbReference type="NCBI Taxonomy" id="765915"/>
    <lineage>
        <taxon>Eukaryota</taxon>
        <taxon>Fungi</taxon>
        <taxon>Fungi incertae sedis</taxon>
        <taxon>Blastocladiomycota</taxon>
        <taxon>Blastocladiomycetes</taxon>
        <taxon>Blastocladiales</taxon>
        <taxon>Catenariaceae</taxon>
        <taxon>Catenaria</taxon>
    </lineage>
</organism>
<evidence type="ECO:0000259" key="10">
    <source>
        <dbReference type="PROSITE" id="PS50042"/>
    </source>
</evidence>
<keyword evidence="8" id="KW-0407">Ion channel</keyword>
<dbReference type="PANTHER" id="PTHR45638:SF11">
    <property type="entry name" value="CYCLIC NUCLEOTIDE-GATED CATION CHANNEL SUBUNIT A"/>
    <property type="match status" value="1"/>
</dbReference>
<dbReference type="PROSITE" id="PS00889">
    <property type="entry name" value="CNMP_BINDING_2"/>
    <property type="match status" value="1"/>
</dbReference>
<sequence length="324" mass="34414">MDVDEIIASMPKTMQHDIHMHLYAGLIDKVPMFSKTDQAFKLALMNRITSISVQAGFYIFRAHDAASELYFVKQGAVHVMSADETTTFVTLHSGSFFGEIALLEDCTRTATVKTAVDTELCVLSKPDFLAILGQFPAAAELIAQSVREKREADAKRKADEEEKARLRQKEDRADNAVTSLRSRLLGKRPFGSKNALAGESKLTLPGFSSIRRGHRSIVASMRSLTGGGGGGGGGGGAVGSRRQSVFGSKASVFNPPAALASQQTCSNDLTDPEAARAMTDGSSCSISSPSASERYAPKLPSVPVTPPATLKRGQSIATCEASGV</sequence>
<dbReference type="GO" id="GO:0005221">
    <property type="term" value="F:intracellularly cyclic nucleotide-activated monoatomic cation channel activity"/>
    <property type="evidence" value="ECO:0007669"/>
    <property type="project" value="InterPro"/>
</dbReference>